<accession>A0A699JKS2</accession>
<dbReference type="AlphaFoldDB" id="A0A699JKS2"/>
<gene>
    <name evidence="1" type="ORF">Tci_614881</name>
</gene>
<proteinExistence type="predicted"/>
<feature type="non-terminal residue" evidence="1">
    <location>
        <position position="99"/>
    </location>
</feature>
<comment type="caution">
    <text evidence="1">The sequence shown here is derived from an EMBL/GenBank/DDBJ whole genome shotgun (WGS) entry which is preliminary data.</text>
</comment>
<dbReference type="EMBL" id="BKCJ010422429">
    <property type="protein sequence ID" value="GFA42909.1"/>
    <property type="molecule type" value="Genomic_DNA"/>
</dbReference>
<reference evidence="1" key="1">
    <citation type="journal article" date="2019" name="Sci. Rep.">
        <title>Draft genome of Tanacetum cinerariifolium, the natural source of mosquito coil.</title>
        <authorList>
            <person name="Yamashiro T."/>
            <person name="Shiraishi A."/>
            <person name="Satake H."/>
            <person name="Nakayama K."/>
        </authorList>
    </citation>
    <scope>NUCLEOTIDE SEQUENCE</scope>
</reference>
<evidence type="ECO:0000313" key="1">
    <source>
        <dbReference type="EMBL" id="GFA42909.1"/>
    </source>
</evidence>
<sequence length="99" mass="11377">QEKKAKLFNEWERFTSNEGESIESYYDLYVMEMISSTKIMRISEALQYWALRRSFRGLVAFFETISAGDDGSERENARWGVVVAPSGGVFRDRLSHGSP</sequence>
<organism evidence="1">
    <name type="scientific">Tanacetum cinerariifolium</name>
    <name type="common">Dalmatian daisy</name>
    <name type="synonym">Chrysanthemum cinerariifolium</name>
    <dbReference type="NCBI Taxonomy" id="118510"/>
    <lineage>
        <taxon>Eukaryota</taxon>
        <taxon>Viridiplantae</taxon>
        <taxon>Streptophyta</taxon>
        <taxon>Embryophyta</taxon>
        <taxon>Tracheophyta</taxon>
        <taxon>Spermatophyta</taxon>
        <taxon>Magnoliopsida</taxon>
        <taxon>eudicotyledons</taxon>
        <taxon>Gunneridae</taxon>
        <taxon>Pentapetalae</taxon>
        <taxon>asterids</taxon>
        <taxon>campanulids</taxon>
        <taxon>Asterales</taxon>
        <taxon>Asteraceae</taxon>
        <taxon>Asteroideae</taxon>
        <taxon>Anthemideae</taxon>
        <taxon>Anthemidinae</taxon>
        <taxon>Tanacetum</taxon>
    </lineage>
</organism>
<name>A0A699JKS2_TANCI</name>
<protein>
    <submittedName>
        <fullName evidence="1">Uncharacterized protein</fullName>
    </submittedName>
</protein>
<feature type="non-terminal residue" evidence="1">
    <location>
        <position position="1"/>
    </location>
</feature>